<sequence length="174" mass="19140">MTTEVFFQRCPRVLWQGDALAPPLARLPLRAGYIVFGDLRACLDLGPEFFKAAHDRLAQALAVPGLSKGKTHEARCRDFLGEPYDSWNVAHGTVDRFLKARFSLIEVMVALVEDQVATARRAAEEASLLSKLLRAPDGALEEAVRALPLAIDELNARFEDAKAGLIYRDGALHA</sequence>
<dbReference type="Proteomes" id="UP000001929">
    <property type="component" value="Chromosome"/>
</dbReference>
<protein>
    <submittedName>
        <fullName evidence="1">Uncharacterized protein</fullName>
    </submittedName>
</protein>
<gene>
    <name evidence="1" type="ordered locus">Rru_A1256</name>
</gene>
<evidence type="ECO:0000313" key="2">
    <source>
        <dbReference type="Proteomes" id="UP000001929"/>
    </source>
</evidence>
<dbReference type="PATRIC" id="fig|269796.9.peg.1321"/>
<dbReference type="STRING" id="269796.Rru_A1256"/>
<organism evidence="1 2">
    <name type="scientific">Rhodospirillum rubrum (strain ATCC 11170 / ATH 1.1.1 / DSM 467 / LMG 4362 / NCIMB 8255 / S1)</name>
    <dbReference type="NCBI Taxonomy" id="269796"/>
    <lineage>
        <taxon>Bacteria</taxon>
        <taxon>Pseudomonadati</taxon>
        <taxon>Pseudomonadota</taxon>
        <taxon>Alphaproteobacteria</taxon>
        <taxon>Rhodospirillales</taxon>
        <taxon>Rhodospirillaceae</taxon>
        <taxon>Rhodospirillum</taxon>
    </lineage>
</organism>
<proteinExistence type="predicted"/>
<dbReference type="RefSeq" id="WP_011389011.1">
    <property type="nucleotide sequence ID" value="NC_007643.1"/>
</dbReference>
<reference evidence="1 2" key="1">
    <citation type="journal article" date="2011" name="Stand. Genomic Sci.">
        <title>Complete genome sequence of Rhodospirillum rubrum type strain (S1).</title>
        <authorList>
            <person name="Munk A.C."/>
            <person name="Copeland A."/>
            <person name="Lucas S."/>
            <person name="Lapidus A."/>
            <person name="Del Rio T.G."/>
            <person name="Barry K."/>
            <person name="Detter J.C."/>
            <person name="Hammon N."/>
            <person name="Israni S."/>
            <person name="Pitluck S."/>
            <person name="Brettin T."/>
            <person name="Bruce D."/>
            <person name="Han C."/>
            <person name="Tapia R."/>
            <person name="Gilna P."/>
            <person name="Schmutz J."/>
            <person name="Larimer F."/>
            <person name="Land M."/>
            <person name="Kyrpides N.C."/>
            <person name="Mavromatis K."/>
            <person name="Richardson P."/>
            <person name="Rohde M."/>
            <person name="Goker M."/>
            <person name="Klenk H.P."/>
            <person name="Zhang Y."/>
            <person name="Roberts G.P."/>
            <person name="Reslewic S."/>
            <person name="Schwartz D.C."/>
        </authorList>
    </citation>
    <scope>NUCLEOTIDE SEQUENCE [LARGE SCALE GENOMIC DNA]</scope>
    <source>
        <strain evidence="2">ATCC 11170 / ATH 1.1.1 / DSM 467 / LMG 4362 / NCIMB 8255 / S1</strain>
    </source>
</reference>
<dbReference type="HOGENOM" id="CLU_1538887_0_0_5"/>
<evidence type="ECO:0000313" key="1">
    <source>
        <dbReference type="EMBL" id="ABC22057.1"/>
    </source>
</evidence>
<keyword evidence="2" id="KW-1185">Reference proteome</keyword>
<name>Q2RUY8_RHORT</name>
<dbReference type="EMBL" id="CP000230">
    <property type="protein sequence ID" value="ABC22057.1"/>
    <property type="molecule type" value="Genomic_DNA"/>
</dbReference>
<dbReference type="AlphaFoldDB" id="Q2RUY8"/>
<accession>Q2RUY8</accession>
<dbReference type="KEGG" id="rru:Rru_A1256"/>
<dbReference type="EnsemblBacteria" id="ABC22057">
    <property type="protein sequence ID" value="ABC22057"/>
    <property type="gene ID" value="Rru_A1256"/>
</dbReference>